<reference evidence="2 3" key="1">
    <citation type="submission" date="2024-10" db="EMBL/GenBank/DDBJ databases">
        <title>The Natural Products Discovery Center: Release of the First 8490 Sequenced Strains for Exploring Actinobacteria Biosynthetic Diversity.</title>
        <authorList>
            <person name="Kalkreuter E."/>
            <person name="Kautsar S.A."/>
            <person name="Yang D."/>
            <person name="Bader C.D."/>
            <person name="Teijaro C.N."/>
            <person name="Fluegel L."/>
            <person name="Davis C.M."/>
            <person name="Simpson J.R."/>
            <person name="Lauterbach L."/>
            <person name="Steele A.D."/>
            <person name="Gui C."/>
            <person name="Meng S."/>
            <person name="Li G."/>
            <person name="Viehrig K."/>
            <person name="Ye F."/>
            <person name="Su P."/>
            <person name="Kiefer A.F."/>
            <person name="Nichols A."/>
            <person name="Cepeda A.J."/>
            <person name="Yan W."/>
            <person name="Fan B."/>
            <person name="Jiang Y."/>
            <person name="Adhikari A."/>
            <person name="Zheng C.-J."/>
            <person name="Schuster L."/>
            <person name="Cowan T.M."/>
            <person name="Smanski M.J."/>
            <person name="Chevrette M.G."/>
            <person name="De Carvalho L.P.S."/>
            <person name="Shen B."/>
        </authorList>
    </citation>
    <scope>NUCLEOTIDE SEQUENCE [LARGE SCALE GENOMIC DNA]</scope>
    <source>
        <strain evidence="2 3">NPDC018013</strain>
    </source>
</reference>
<evidence type="ECO:0000256" key="1">
    <source>
        <dbReference type="SAM" id="MobiDB-lite"/>
    </source>
</evidence>
<keyword evidence="3" id="KW-1185">Reference proteome</keyword>
<sequence>MTDVKLNFRQENAPVGKSGDGGSHPFMLSLRTDPLKQTFAPGEVLHTFKTPTGWKWVDYVGLSFYTESPPLDHYVGLIDTSKLKLSENDTVLTFRYDPHLNTPGQSDFDHLIYHLIATAIDGAKAGTFSDGYATIGESGGKAPLPVKATLYGIITP</sequence>
<organism evidence="2 3">
    <name type="scientific">Streptomyces celluloflavus</name>
    <dbReference type="NCBI Taxonomy" id="58344"/>
    <lineage>
        <taxon>Bacteria</taxon>
        <taxon>Bacillati</taxon>
        <taxon>Actinomycetota</taxon>
        <taxon>Actinomycetes</taxon>
        <taxon>Kitasatosporales</taxon>
        <taxon>Streptomycetaceae</taxon>
        <taxon>Streptomyces</taxon>
    </lineage>
</organism>
<name>A0ABW7RDT3_9ACTN</name>
<protein>
    <submittedName>
        <fullName evidence="2">Uncharacterized protein</fullName>
    </submittedName>
</protein>
<dbReference type="Proteomes" id="UP001610990">
    <property type="component" value="Unassembled WGS sequence"/>
</dbReference>
<comment type="caution">
    <text evidence="2">The sequence shown here is derived from an EMBL/GenBank/DDBJ whole genome shotgun (WGS) entry which is preliminary data.</text>
</comment>
<dbReference type="EMBL" id="JBIRGH010000009">
    <property type="protein sequence ID" value="MFH8586215.1"/>
    <property type="molecule type" value="Genomic_DNA"/>
</dbReference>
<accession>A0ABW7RDT3</accession>
<evidence type="ECO:0000313" key="3">
    <source>
        <dbReference type="Proteomes" id="UP001610990"/>
    </source>
</evidence>
<feature type="region of interest" description="Disordered" evidence="1">
    <location>
        <begin position="1"/>
        <end position="23"/>
    </location>
</feature>
<gene>
    <name evidence="2" type="ORF">ACH4GP_17675</name>
</gene>
<evidence type="ECO:0000313" key="2">
    <source>
        <dbReference type="EMBL" id="MFH8586215.1"/>
    </source>
</evidence>
<dbReference type="RefSeq" id="WP_367432555.1">
    <property type="nucleotide sequence ID" value="NZ_CP108413.1"/>
</dbReference>
<proteinExistence type="predicted"/>